<dbReference type="SUPFAM" id="SSF56672">
    <property type="entry name" value="DNA/RNA polymerases"/>
    <property type="match status" value="1"/>
</dbReference>
<dbReference type="InterPro" id="IPR043128">
    <property type="entry name" value="Rev_trsase/Diguanyl_cyclase"/>
</dbReference>
<protein>
    <recommendedName>
        <fullName evidence="1">Reverse transcriptase domain-containing protein</fullName>
    </recommendedName>
</protein>
<gene>
    <name evidence="2" type="ORF">CHILSU_LOCUS8140</name>
</gene>
<organism evidence="2 3">
    <name type="scientific">Chilo suppressalis</name>
    <name type="common">Asiatic rice borer moth</name>
    <dbReference type="NCBI Taxonomy" id="168631"/>
    <lineage>
        <taxon>Eukaryota</taxon>
        <taxon>Metazoa</taxon>
        <taxon>Ecdysozoa</taxon>
        <taxon>Arthropoda</taxon>
        <taxon>Hexapoda</taxon>
        <taxon>Insecta</taxon>
        <taxon>Pterygota</taxon>
        <taxon>Neoptera</taxon>
        <taxon>Endopterygota</taxon>
        <taxon>Lepidoptera</taxon>
        <taxon>Glossata</taxon>
        <taxon>Ditrysia</taxon>
        <taxon>Pyraloidea</taxon>
        <taxon>Crambidae</taxon>
        <taxon>Crambinae</taxon>
        <taxon>Chilo</taxon>
    </lineage>
</organism>
<reference evidence="2" key="1">
    <citation type="submission" date="2021-12" db="EMBL/GenBank/DDBJ databases">
        <authorList>
            <person name="King R."/>
        </authorList>
    </citation>
    <scope>NUCLEOTIDE SEQUENCE</scope>
</reference>
<accession>A0ABN8BE71</accession>
<evidence type="ECO:0000313" key="3">
    <source>
        <dbReference type="Proteomes" id="UP001153292"/>
    </source>
</evidence>
<dbReference type="PROSITE" id="PS50878">
    <property type="entry name" value="RT_POL"/>
    <property type="match status" value="1"/>
</dbReference>
<dbReference type="CDD" id="cd01647">
    <property type="entry name" value="RT_LTR"/>
    <property type="match status" value="1"/>
</dbReference>
<dbReference type="Gene3D" id="2.40.70.10">
    <property type="entry name" value="Acid Proteases"/>
    <property type="match status" value="1"/>
</dbReference>
<name>A0ABN8BE71_CHISP</name>
<evidence type="ECO:0000259" key="1">
    <source>
        <dbReference type="PROSITE" id="PS50878"/>
    </source>
</evidence>
<dbReference type="InterPro" id="IPR021109">
    <property type="entry name" value="Peptidase_aspartic_dom_sf"/>
</dbReference>
<dbReference type="InterPro" id="IPR043502">
    <property type="entry name" value="DNA/RNA_pol_sf"/>
</dbReference>
<dbReference type="PANTHER" id="PTHR33064">
    <property type="entry name" value="POL PROTEIN"/>
    <property type="match status" value="1"/>
</dbReference>
<dbReference type="PANTHER" id="PTHR33064:SF37">
    <property type="entry name" value="RIBONUCLEASE H"/>
    <property type="match status" value="1"/>
</dbReference>
<dbReference type="SUPFAM" id="SSF50630">
    <property type="entry name" value="Acid proteases"/>
    <property type="match status" value="1"/>
</dbReference>
<dbReference type="Proteomes" id="UP001153292">
    <property type="component" value="Chromosome 3"/>
</dbReference>
<sequence>MKFESAFRQSRRNRQLDSNRNLDLSDLNLELNTIFTLEQSSDISRLNSSFLLSSESTNMAHDPDAIYKVLRPVPEFDGNPNVLTRFIKICDQIVITYMCSEPGSELSNLCLINGILNKITGPAASIINANGIPDNWLDIRNALINNFADQRDETALYNDLSLATQGQKSPQEFYDHCQTLFSTIMTYVSLHESIATTIEAKRALYRKLTMQAFVRGLQEPLGSRIWCMRPETIEKALEYVQEELNIMYLQQRNDSVSKIPTTSKMVYPSPVQIPKPSHLQPPVAGWPSHTMQRLPPQPPQPFRFAPQQGFRPNPSQNQHQPQVRMPSRTQQMFSARPANYNPQSNVFRLPQRNQPSTFVPRPMSGVQHFNPKPLPPTTGLRGHDWRTQGNPPPTNYFKTREMNMNECYDGNYYCDYNYDPYYEYHSQIDETYDYNNYNDYSNYERQLPYIQISNPPLKLLIDTGANQSFINPQAIETYYSETPLNYDPFEVTNVHATTRNNYSITLPCFPEFNDNENIRLFVYNFHDFFDGLIGLDLLTKWEAKIDLKDRTLITRSIVNPIRMYNSRNVNLYEDIIPARSSKLVRLPINAPDGEVFIPEQMICNCVIVECLTTVTNSRGYLEVHNLTDNDAILSLDDFVSATVFNLECDATASRAKDVISRLRTDHLNEEEKVNLISLCSRYADVFYIEGEPLSFTNKIKHRINTADEIPVYTKSYRYPFIHRQEVKEQIEKMLSQGIIHPSESAWSSPIWVVPKKADASGKRKWRIVVDFRKVNEKTIDDKYQIPNIADVLDKLGNCQYFSTLDLASGFYQVEMNPADIQKTAFNVEHGHFEFLRMPMGLKNSPSTFQRVMDNVLRELQNTICLVYLDDIIVFSTSLQEHIVNLEKVFQKLRESNFKIQMDKSEFLKLETAYLGHIISKDGIKPNPDKISAIQNYPLPKTPTEIKCF</sequence>
<feature type="domain" description="Reverse transcriptase" evidence="1">
    <location>
        <begin position="734"/>
        <end position="918"/>
    </location>
</feature>
<dbReference type="Pfam" id="PF00078">
    <property type="entry name" value="RVT_1"/>
    <property type="match status" value="1"/>
</dbReference>
<dbReference type="Gene3D" id="3.10.10.10">
    <property type="entry name" value="HIV Type 1 Reverse Transcriptase, subunit A, domain 1"/>
    <property type="match status" value="1"/>
</dbReference>
<dbReference type="EMBL" id="OU963896">
    <property type="protein sequence ID" value="CAH0404793.1"/>
    <property type="molecule type" value="Genomic_DNA"/>
</dbReference>
<dbReference type="InterPro" id="IPR051320">
    <property type="entry name" value="Viral_Replic_Matur_Polypro"/>
</dbReference>
<dbReference type="Gene3D" id="3.30.70.270">
    <property type="match status" value="1"/>
</dbReference>
<proteinExistence type="predicted"/>
<evidence type="ECO:0000313" key="2">
    <source>
        <dbReference type="EMBL" id="CAH0404793.1"/>
    </source>
</evidence>
<dbReference type="InterPro" id="IPR000477">
    <property type="entry name" value="RT_dom"/>
</dbReference>
<keyword evidence="3" id="KW-1185">Reference proteome</keyword>